<feature type="domain" description="Tyr recombinase" evidence="3">
    <location>
        <begin position="148"/>
        <end position="307"/>
    </location>
</feature>
<dbReference type="GO" id="GO:0006310">
    <property type="term" value="P:DNA recombination"/>
    <property type="evidence" value="ECO:0007669"/>
    <property type="project" value="UniProtKB-KW"/>
</dbReference>
<dbReference type="InterPro" id="IPR002104">
    <property type="entry name" value="Integrase_catalytic"/>
</dbReference>
<accession>A0A1J7BC44</accession>
<dbReference type="GO" id="GO:0003677">
    <property type="term" value="F:DNA binding"/>
    <property type="evidence" value="ECO:0007669"/>
    <property type="project" value="InterPro"/>
</dbReference>
<feature type="region of interest" description="Disordered" evidence="2">
    <location>
        <begin position="1"/>
        <end position="45"/>
    </location>
</feature>
<dbReference type="InterPro" id="IPR011010">
    <property type="entry name" value="DNA_brk_join_enz"/>
</dbReference>
<organism evidence="4 5">
    <name type="scientific">Mangrovactinospora gilvigrisea</name>
    <dbReference type="NCBI Taxonomy" id="1428644"/>
    <lineage>
        <taxon>Bacteria</taxon>
        <taxon>Bacillati</taxon>
        <taxon>Actinomycetota</taxon>
        <taxon>Actinomycetes</taxon>
        <taxon>Kitasatosporales</taxon>
        <taxon>Streptomycetaceae</taxon>
        <taxon>Mangrovactinospora</taxon>
    </lineage>
</organism>
<comment type="caution">
    <text evidence="4">The sequence shown here is derived from an EMBL/GenBank/DDBJ whole genome shotgun (WGS) entry which is preliminary data.</text>
</comment>
<evidence type="ECO:0000313" key="5">
    <source>
        <dbReference type="Proteomes" id="UP000243342"/>
    </source>
</evidence>
<keyword evidence="1" id="KW-0233">DNA recombination</keyword>
<evidence type="ECO:0000256" key="1">
    <source>
        <dbReference type="ARBA" id="ARBA00023172"/>
    </source>
</evidence>
<dbReference type="EMBL" id="MLCF01000104">
    <property type="protein sequence ID" value="OIV36263.1"/>
    <property type="molecule type" value="Genomic_DNA"/>
</dbReference>
<protein>
    <recommendedName>
        <fullName evidence="3">Tyr recombinase domain-containing protein</fullName>
    </recommendedName>
</protein>
<evidence type="ECO:0000256" key="2">
    <source>
        <dbReference type="SAM" id="MobiDB-lite"/>
    </source>
</evidence>
<dbReference type="STRING" id="1428644.BIV57_17195"/>
<dbReference type="Proteomes" id="UP000243342">
    <property type="component" value="Unassembled WGS sequence"/>
</dbReference>
<dbReference type="GO" id="GO:0015074">
    <property type="term" value="P:DNA integration"/>
    <property type="evidence" value="ECO:0007669"/>
    <property type="project" value="InterPro"/>
</dbReference>
<proteinExistence type="predicted"/>
<keyword evidence="5" id="KW-1185">Reference proteome</keyword>
<feature type="compositionally biased region" description="Basic and acidic residues" evidence="2">
    <location>
        <begin position="1"/>
        <end position="12"/>
    </location>
</feature>
<dbReference type="RefSeq" id="WP_071657775.1">
    <property type="nucleotide sequence ID" value="NZ_MLCF01000104.1"/>
</dbReference>
<evidence type="ECO:0000313" key="4">
    <source>
        <dbReference type="EMBL" id="OIV36263.1"/>
    </source>
</evidence>
<dbReference type="AlphaFoldDB" id="A0A1J7BC44"/>
<sequence length="307" mass="33395">MTTAHQEQDPGRDPGPAAGRPPVEFGAAVDRFLTGPDSPGERLSDGSRRVYRISLAAWSWAVVGRRPPVGRERRGAVPPMAPLALLDDPAAHVRIASAYQERVAACGVRTANRELSVLRSACAWWRAQRWISADPVGGLRLRTPEPGSAPPPLTPDQVRALFAVQVDAREQALWRLLYETDITADTALGLDISDIELGAGRIRLPQCDDDEDAEPGTRVYRLYGPRSAEVLPWLLAGRPSGPAFLTDRRAHPAVPAHDRCPLTGRGRLSVRRAADLLAAASRPLADDDRPWTFTRLRLAGRTAAKTS</sequence>
<dbReference type="PROSITE" id="PS51898">
    <property type="entry name" value="TYR_RECOMBINASE"/>
    <property type="match status" value="1"/>
</dbReference>
<name>A0A1J7BC44_9ACTN</name>
<dbReference type="SUPFAM" id="SSF56349">
    <property type="entry name" value="DNA breaking-rejoining enzymes"/>
    <property type="match status" value="1"/>
</dbReference>
<dbReference type="InterPro" id="IPR013762">
    <property type="entry name" value="Integrase-like_cat_sf"/>
</dbReference>
<evidence type="ECO:0000259" key="3">
    <source>
        <dbReference type="PROSITE" id="PS51898"/>
    </source>
</evidence>
<dbReference type="Gene3D" id="1.10.443.10">
    <property type="entry name" value="Intergrase catalytic core"/>
    <property type="match status" value="1"/>
</dbReference>
<reference evidence="4 5" key="1">
    <citation type="submission" date="2016-10" db="EMBL/GenBank/DDBJ databases">
        <title>Genome sequence of Streptomyces gilvigriseus MUSC 26.</title>
        <authorList>
            <person name="Lee L.-H."/>
            <person name="Ser H.-L."/>
        </authorList>
    </citation>
    <scope>NUCLEOTIDE SEQUENCE [LARGE SCALE GENOMIC DNA]</scope>
    <source>
        <strain evidence="4 5">MUSC 26</strain>
    </source>
</reference>
<gene>
    <name evidence="4" type="ORF">BIV57_17195</name>
</gene>